<evidence type="ECO:0000313" key="3">
    <source>
        <dbReference type="Proteomes" id="UP000237889"/>
    </source>
</evidence>
<accession>A0A2S0N6S1</accession>
<dbReference type="InterPro" id="IPR010607">
    <property type="entry name" value="DUF1194"/>
</dbReference>
<evidence type="ECO:0000256" key="1">
    <source>
        <dbReference type="SAM" id="SignalP"/>
    </source>
</evidence>
<evidence type="ECO:0008006" key="4">
    <source>
        <dbReference type="Google" id="ProtNLM"/>
    </source>
</evidence>
<dbReference type="KEGG" id="phr:C6569_01560"/>
<dbReference type="InterPro" id="IPR036465">
    <property type="entry name" value="vWFA_dom_sf"/>
</dbReference>
<reference evidence="2 3" key="1">
    <citation type="submission" date="2018-03" db="EMBL/GenBank/DDBJ databases">
        <title>Genome sequencing of Phreatobacter sp.</title>
        <authorList>
            <person name="Kim S.-J."/>
            <person name="Heo J."/>
            <person name="Kwon S.-W."/>
        </authorList>
    </citation>
    <scope>NUCLEOTIDE SEQUENCE [LARGE SCALE GENOMIC DNA]</scope>
    <source>
        <strain evidence="2 3">S-12</strain>
    </source>
</reference>
<dbReference type="EMBL" id="CP027668">
    <property type="protein sequence ID" value="AVO43862.1"/>
    <property type="molecule type" value="Genomic_DNA"/>
</dbReference>
<gene>
    <name evidence="2" type="ORF">C6569_01560</name>
</gene>
<name>A0A2S0N6S1_9HYPH</name>
<dbReference type="SUPFAM" id="SSF53300">
    <property type="entry name" value="vWA-like"/>
    <property type="match status" value="1"/>
</dbReference>
<dbReference type="OrthoDB" id="9792179at2"/>
<sequence>MIRALILVVSLALGWAVPASAQGRSAASEVDVQIVLAVDISYSMDPDEQRLQREGYIKAITSQEVIDAIRKGLIGKIAVSYLEWAGHHDRQVLIDWRIIDGPESAQAFAAELQSKPYRRAFRTSISGAIQSSVDLLEKSGLRSLRRVIDVSGDGSNNNGPHVEIARDDALAKGIVINGLPIVIPRQNSRYVDIPNLDAYYQDCVVGGPGSFMIPITTPDEFVTATRRKLILEVAGITPVWPLPYGPQIVPAQAQKVDCLIGERIWRERWERN</sequence>
<dbReference type="Gene3D" id="3.40.50.410">
    <property type="entry name" value="von Willebrand factor, type A domain"/>
    <property type="match status" value="1"/>
</dbReference>
<dbReference type="Pfam" id="PF06707">
    <property type="entry name" value="DUF1194"/>
    <property type="match status" value="1"/>
</dbReference>
<dbReference type="AlphaFoldDB" id="A0A2S0N6S1"/>
<keyword evidence="1" id="KW-0732">Signal</keyword>
<feature type="chain" id="PRO_5015497868" description="DUF1194 domain-containing protein" evidence="1">
    <location>
        <begin position="22"/>
        <end position="272"/>
    </location>
</feature>
<dbReference type="RefSeq" id="WP_106747192.1">
    <property type="nucleotide sequence ID" value="NZ_CP027668.1"/>
</dbReference>
<protein>
    <recommendedName>
        <fullName evidence="4">DUF1194 domain-containing protein</fullName>
    </recommendedName>
</protein>
<evidence type="ECO:0000313" key="2">
    <source>
        <dbReference type="EMBL" id="AVO43862.1"/>
    </source>
</evidence>
<feature type="signal peptide" evidence="1">
    <location>
        <begin position="1"/>
        <end position="21"/>
    </location>
</feature>
<keyword evidence="3" id="KW-1185">Reference proteome</keyword>
<dbReference type="Proteomes" id="UP000237889">
    <property type="component" value="Chromosome"/>
</dbReference>
<proteinExistence type="predicted"/>
<organism evidence="2 3">
    <name type="scientific">Phreatobacter cathodiphilus</name>
    <dbReference type="NCBI Taxonomy" id="1868589"/>
    <lineage>
        <taxon>Bacteria</taxon>
        <taxon>Pseudomonadati</taxon>
        <taxon>Pseudomonadota</taxon>
        <taxon>Alphaproteobacteria</taxon>
        <taxon>Hyphomicrobiales</taxon>
        <taxon>Phreatobacteraceae</taxon>
        <taxon>Phreatobacter</taxon>
    </lineage>
</organism>